<evidence type="ECO:0000313" key="2">
    <source>
        <dbReference type="Proteomes" id="UP001060085"/>
    </source>
</evidence>
<dbReference type="Proteomes" id="UP001060085">
    <property type="component" value="Linkage Group LG06"/>
</dbReference>
<keyword evidence="2" id="KW-1185">Reference proteome</keyword>
<dbReference type="EMBL" id="CM044706">
    <property type="protein sequence ID" value="KAI5659121.1"/>
    <property type="molecule type" value="Genomic_DNA"/>
</dbReference>
<name>A0ACC0AEW0_CATRO</name>
<protein>
    <submittedName>
        <fullName evidence="1">Uncharacterized protein</fullName>
    </submittedName>
</protein>
<reference evidence="2" key="1">
    <citation type="journal article" date="2023" name="Nat. Plants">
        <title>Single-cell RNA sequencing provides a high-resolution roadmap for understanding the multicellular compartmentation of specialized metabolism.</title>
        <authorList>
            <person name="Sun S."/>
            <person name="Shen X."/>
            <person name="Li Y."/>
            <person name="Li Y."/>
            <person name="Wang S."/>
            <person name="Li R."/>
            <person name="Zhang H."/>
            <person name="Shen G."/>
            <person name="Guo B."/>
            <person name="Wei J."/>
            <person name="Xu J."/>
            <person name="St-Pierre B."/>
            <person name="Chen S."/>
            <person name="Sun C."/>
        </authorList>
    </citation>
    <scope>NUCLEOTIDE SEQUENCE [LARGE SCALE GENOMIC DNA]</scope>
</reference>
<proteinExistence type="predicted"/>
<comment type="caution">
    <text evidence="1">The sequence shown here is derived from an EMBL/GenBank/DDBJ whole genome shotgun (WGS) entry which is preliminary data.</text>
</comment>
<organism evidence="1 2">
    <name type="scientific">Catharanthus roseus</name>
    <name type="common">Madagascar periwinkle</name>
    <name type="synonym">Vinca rosea</name>
    <dbReference type="NCBI Taxonomy" id="4058"/>
    <lineage>
        <taxon>Eukaryota</taxon>
        <taxon>Viridiplantae</taxon>
        <taxon>Streptophyta</taxon>
        <taxon>Embryophyta</taxon>
        <taxon>Tracheophyta</taxon>
        <taxon>Spermatophyta</taxon>
        <taxon>Magnoliopsida</taxon>
        <taxon>eudicotyledons</taxon>
        <taxon>Gunneridae</taxon>
        <taxon>Pentapetalae</taxon>
        <taxon>asterids</taxon>
        <taxon>lamiids</taxon>
        <taxon>Gentianales</taxon>
        <taxon>Apocynaceae</taxon>
        <taxon>Rauvolfioideae</taxon>
        <taxon>Vinceae</taxon>
        <taxon>Catharanthinae</taxon>
        <taxon>Catharanthus</taxon>
    </lineage>
</organism>
<gene>
    <name evidence="1" type="ORF">M9H77_27914</name>
</gene>
<evidence type="ECO:0000313" key="1">
    <source>
        <dbReference type="EMBL" id="KAI5659121.1"/>
    </source>
</evidence>
<accession>A0ACC0AEW0</accession>
<sequence length="432" mass="50592">MLLMTTSPLLCDNLVFFEGNVGRRLLYRCPSSSTLLQLNTRRRKFCGLVPEAKKKRHNKKKRSWWQKFFFDDDGNWLGLKEDDMVDSVEAEGSSDEELTENEKFEAWRRRAEAIIELREAQEDVMNEENRNWEDWIVEENEDGGYGSSWIYSSNGSVGKSGDDPTEDPNDMIPGRGLLESLRDIVLGREEDDLLYEDRVFRYASFNSAKFLAFLVIIPWALDFLVHDYALMPFLDRYVKTVPLAAKMLDVRRNQKLEMVKELKLEKARYRLEVEIGKSPPLSDEELWLELRNKALELREEWRLENRRSFANIWSDMVYGISLFILLYFNQSKVALLKFTGYKIINNISDSGKAFLIILITDIFLGYHSESGWQTLCEVIIEHYGLEVDQAVITVFICLVPVVIDACVKLWLFKYLPRLSPRVSNIFREMKRH</sequence>